<dbReference type="PROSITE" id="PS50090">
    <property type="entry name" value="MYB_LIKE"/>
    <property type="match status" value="2"/>
</dbReference>
<evidence type="ECO:0000256" key="2">
    <source>
        <dbReference type="ARBA" id="ARBA00023125"/>
    </source>
</evidence>
<dbReference type="InterPro" id="IPR017930">
    <property type="entry name" value="Myb_dom"/>
</dbReference>
<dbReference type="PANTHER" id="PTHR45614">
    <property type="entry name" value="MYB PROTEIN-RELATED"/>
    <property type="match status" value="1"/>
</dbReference>
<feature type="compositionally biased region" description="Polar residues" evidence="3">
    <location>
        <begin position="910"/>
        <end position="925"/>
    </location>
</feature>
<dbReference type="GO" id="GO:0000981">
    <property type="term" value="F:DNA-binding transcription factor activity, RNA polymerase II-specific"/>
    <property type="evidence" value="ECO:0007669"/>
    <property type="project" value="TreeGrafter"/>
</dbReference>
<dbReference type="PANTHER" id="PTHR45614:SF274">
    <property type="entry name" value="MYB-LIKE DNA-BINDING PROTEIN"/>
    <property type="match status" value="1"/>
</dbReference>
<evidence type="ECO:0000256" key="3">
    <source>
        <dbReference type="SAM" id="MobiDB-lite"/>
    </source>
</evidence>
<keyword evidence="2" id="KW-0238">DNA-binding</keyword>
<dbReference type="GO" id="GO:0005634">
    <property type="term" value="C:nucleus"/>
    <property type="evidence" value="ECO:0007669"/>
    <property type="project" value="TreeGrafter"/>
</dbReference>
<dbReference type="SMART" id="SM00717">
    <property type="entry name" value="SANT"/>
    <property type="match status" value="2"/>
</dbReference>
<proteinExistence type="predicted"/>
<dbReference type="InterPro" id="IPR001005">
    <property type="entry name" value="SANT/Myb"/>
</dbReference>
<accession>A0A8J8P926</accession>
<feature type="region of interest" description="Disordered" evidence="3">
    <location>
        <begin position="576"/>
        <end position="624"/>
    </location>
</feature>
<feature type="compositionally biased region" description="Polar residues" evidence="3">
    <location>
        <begin position="1177"/>
        <end position="1189"/>
    </location>
</feature>
<feature type="region of interest" description="Disordered" evidence="3">
    <location>
        <begin position="34"/>
        <end position="156"/>
    </location>
</feature>
<comment type="caution">
    <text evidence="6">The sequence shown here is derived from an EMBL/GenBank/DDBJ whole genome shotgun (WGS) entry which is preliminary data.</text>
</comment>
<feature type="compositionally biased region" description="Polar residues" evidence="3">
    <location>
        <begin position="537"/>
        <end position="558"/>
    </location>
</feature>
<dbReference type="AlphaFoldDB" id="A0A8J8P926"/>
<name>A0A8J8P926_HALGN</name>
<dbReference type="InterPro" id="IPR050560">
    <property type="entry name" value="MYB_TF"/>
</dbReference>
<feature type="compositionally biased region" description="Low complexity" evidence="3">
    <location>
        <begin position="816"/>
        <end position="834"/>
    </location>
</feature>
<feature type="domain" description="Myb-like" evidence="4">
    <location>
        <begin position="150"/>
        <end position="207"/>
    </location>
</feature>
<feature type="domain" description="HTH myb-type" evidence="5">
    <location>
        <begin position="155"/>
        <end position="211"/>
    </location>
</feature>
<organism evidence="6 7">
    <name type="scientific">Halteria grandinella</name>
    <dbReference type="NCBI Taxonomy" id="5974"/>
    <lineage>
        <taxon>Eukaryota</taxon>
        <taxon>Sar</taxon>
        <taxon>Alveolata</taxon>
        <taxon>Ciliophora</taxon>
        <taxon>Intramacronucleata</taxon>
        <taxon>Spirotrichea</taxon>
        <taxon>Stichotrichia</taxon>
        <taxon>Sporadotrichida</taxon>
        <taxon>Halteriidae</taxon>
        <taxon>Halteria</taxon>
    </lineage>
</organism>
<feature type="compositionally biased region" description="Basic and acidic residues" evidence="3">
    <location>
        <begin position="385"/>
        <end position="399"/>
    </location>
</feature>
<dbReference type="Gene3D" id="1.10.10.60">
    <property type="entry name" value="Homeodomain-like"/>
    <property type="match status" value="2"/>
</dbReference>
<dbReference type="GO" id="GO:0000978">
    <property type="term" value="F:RNA polymerase II cis-regulatory region sequence-specific DNA binding"/>
    <property type="evidence" value="ECO:0007669"/>
    <property type="project" value="TreeGrafter"/>
</dbReference>
<dbReference type="PROSITE" id="PS51294">
    <property type="entry name" value="HTH_MYB"/>
    <property type="match status" value="2"/>
</dbReference>
<evidence type="ECO:0000313" key="6">
    <source>
        <dbReference type="EMBL" id="TNV88260.1"/>
    </source>
</evidence>
<feature type="region of interest" description="Disordered" evidence="3">
    <location>
        <begin position="801"/>
        <end position="835"/>
    </location>
</feature>
<keyword evidence="7" id="KW-1185">Reference proteome</keyword>
<reference evidence="6" key="1">
    <citation type="submission" date="2019-06" db="EMBL/GenBank/DDBJ databases">
        <authorList>
            <person name="Zheng W."/>
        </authorList>
    </citation>
    <scope>NUCLEOTIDE SEQUENCE</scope>
    <source>
        <strain evidence="6">QDHG01</strain>
    </source>
</reference>
<feature type="compositionally biased region" description="Acidic residues" evidence="3">
    <location>
        <begin position="471"/>
        <end position="486"/>
    </location>
</feature>
<gene>
    <name evidence="6" type="ORF">FGO68_gene12895</name>
</gene>
<feature type="compositionally biased region" description="Polar residues" evidence="3">
    <location>
        <begin position="1148"/>
        <end position="1168"/>
    </location>
</feature>
<feature type="region of interest" description="Disordered" evidence="3">
    <location>
        <begin position="848"/>
        <end position="876"/>
    </location>
</feature>
<feature type="domain" description="Myb-like" evidence="4">
    <location>
        <begin position="208"/>
        <end position="258"/>
    </location>
</feature>
<evidence type="ECO:0000259" key="4">
    <source>
        <dbReference type="PROSITE" id="PS50090"/>
    </source>
</evidence>
<feature type="compositionally biased region" description="Acidic residues" evidence="3">
    <location>
        <begin position="107"/>
        <end position="120"/>
    </location>
</feature>
<feature type="region of interest" description="Disordered" evidence="3">
    <location>
        <begin position="362"/>
        <end position="440"/>
    </location>
</feature>
<feature type="compositionally biased region" description="Polar residues" evidence="3">
    <location>
        <begin position="577"/>
        <end position="587"/>
    </location>
</feature>
<feature type="region of interest" description="Disordered" evidence="3">
    <location>
        <begin position="456"/>
        <end position="558"/>
    </location>
</feature>
<feature type="compositionally biased region" description="Polar residues" evidence="3">
    <location>
        <begin position="1124"/>
        <end position="1140"/>
    </location>
</feature>
<feature type="domain" description="HTH myb-type" evidence="5">
    <location>
        <begin position="212"/>
        <end position="262"/>
    </location>
</feature>
<feature type="compositionally biased region" description="Low complexity" evidence="3">
    <location>
        <begin position="35"/>
        <end position="50"/>
    </location>
</feature>
<dbReference type="OrthoDB" id="2143914at2759"/>
<feature type="region of interest" description="Disordered" evidence="3">
    <location>
        <begin position="1049"/>
        <end position="1079"/>
    </location>
</feature>
<dbReference type="CDD" id="cd00167">
    <property type="entry name" value="SANT"/>
    <property type="match status" value="2"/>
</dbReference>
<feature type="compositionally biased region" description="Basic and acidic residues" evidence="3">
    <location>
        <begin position="79"/>
        <end position="92"/>
    </location>
</feature>
<feature type="region of interest" description="Disordered" evidence="3">
    <location>
        <begin position="1123"/>
        <end position="1189"/>
    </location>
</feature>
<protein>
    <submittedName>
        <fullName evidence="6">Uncharacterized protein</fullName>
    </submittedName>
</protein>
<dbReference type="SUPFAM" id="SSF46689">
    <property type="entry name" value="Homeodomain-like"/>
    <property type="match status" value="1"/>
</dbReference>
<dbReference type="Proteomes" id="UP000785679">
    <property type="component" value="Unassembled WGS sequence"/>
</dbReference>
<feature type="region of interest" description="Disordered" evidence="3">
    <location>
        <begin position="899"/>
        <end position="928"/>
    </location>
</feature>
<dbReference type="FunFam" id="1.10.10.60:FF:000010">
    <property type="entry name" value="Transcriptional activator Myb isoform A"/>
    <property type="match status" value="1"/>
</dbReference>
<feature type="compositionally biased region" description="Acidic residues" evidence="3">
    <location>
        <begin position="127"/>
        <end position="142"/>
    </location>
</feature>
<dbReference type="Pfam" id="PF13921">
    <property type="entry name" value="Myb_DNA-bind_6"/>
    <property type="match status" value="1"/>
</dbReference>
<feature type="compositionally biased region" description="Polar residues" evidence="3">
    <location>
        <begin position="595"/>
        <end position="613"/>
    </location>
</feature>
<feature type="compositionally biased region" description="Low complexity" evidence="3">
    <location>
        <begin position="852"/>
        <end position="862"/>
    </location>
</feature>
<keyword evidence="1" id="KW-0677">Repeat</keyword>
<evidence type="ECO:0000259" key="5">
    <source>
        <dbReference type="PROSITE" id="PS51294"/>
    </source>
</evidence>
<feature type="compositionally biased region" description="Polar residues" evidence="3">
    <location>
        <begin position="1057"/>
        <end position="1070"/>
    </location>
</feature>
<dbReference type="EMBL" id="RRYP01000001">
    <property type="protein sequence ID" value="TNV88260.1"/>
    <property type="molecule type" value="Genomic_DNA"/>
</dbReference>
<dbReference type="InterPro" id="IPR009057">
    <property type="entry name" value="Homeodomain-like_sf"/>
</dbReference>
<evidence type="ECO:0000313" key="7">
    <source>
        <dbReference type="Proteomes" id="UP000785679"/>
    </source>
</evidence>
<feature type="compositionally biased region" description="Basic and acidic residues" evidence="3">
    <location>
        <begin position="487"/>
        <end position="502"/>
    </location>
</feature>
<sequence>MSGVITSVGGGAKFAAPLNHTQLQIGTQQLPVIPSNPAAASQNAQSQSTQKKAMQKAVRKQSQDYKALRPTHLSYSEVEMAHDNDKEEEKKQARLKIGALQPSQQIGDDDEDDDEEEEDGAAQGLDFAEDGDEDDDEEEGDDASGKKRKSKASSRKLWNQNEDEAIVRLVDEYGTKRWTFIAQKLKENFKIVGRTGKQCRERWHNHLDPDINKDPITAAEEKMIFEAHKRFGNKWAEIAKLLQGRSDNCIKNYYYSTLRKHLRRINKNLKQSQAAKRLGLKIKNLTAELLHTFVKDKKISYDMLKELDPQRFKDLEYTMKLIFNHDDEALIQHNHSLKLLQASHVNMETPTGPVAMAVRKTSMSQPSYNMPKEQKAPQAPKQQAIKKEAASDSDDHANDESASASRARAGNAYSKEDVSKPRSPKLAGKKRKGYPDQHTNFNDLQMLISLIKQGKEGASGQKLNPAQINDSENENGEEDDGSDNDIEEKSIEGLLHTPERPPGKRQIKKTPKMESYSQQVEQKDHKKRKVIKKEGQSDNIQLNQASETMYPSSLQKSESVTEGGAMFYNYLKKQNENRNQGQPTTPKVNGDKDQSQANHGSNNNQPEDQSNYYDMSHQHQQPHVHLVQQQQMMHAHVHPALHYHQQLSSTHNMMHPHNQYSHHPPLSKGYIQYPPHVHASFDRMTPSNGINIHIQSTSNGNVVLTFPNENVPNGQGPRMTPHGLPHHPMGAGMPHGYGSFGATPATTTNFNLSSPMYIPPSAKAFPVYRESPRMQYLSSQGGHMGLHPQYYVTTPQAHFTGHNQDSMYHHNALTRGNGEQNQQQQQQSGQGNSNQEDKFLQTKFKIDEQKSSTKQSQQNQPSLSQMTTPVAGALDRNESTITNIMEDGQRLMKVHNEAKAPSLSDMRPSSIHTAPQETAGPSQVGNKGKSFKDLIAQKKISIQVENLQPEKLVPPIIPPLGGIPLQSQVHLSPHDPFAAHLSMVTPSQMMVGMKNPQVPSMIAPPSLNKTPKGYPYSGMNPGGRLVAPMAYSPIGKQTHLNPQLQMSGGTPLGQIGGKSSVSRQQVGTQKTPRRLFSGGNFPIAEDTGIYVPGQLKISPNTGFSQFKKPHHFFLPSTAVGPNSYAPSASQQLDPHNQGNQGYVDDLSANKTVNQDESSMQPEQKTNDMGSPALNNGAALNQQVSMNSSE</sequence>
<evidence type="ECO:0000256" key="1">
    <source>
        <dbReference type="ARBA" id="ARBA00022737"/>
    </source>
</evidence>